<proteinExistence type="predicted"/>
<evidence type="ECO:0000256" key="1">
    <source>
        <dbReference type="ARBA" id="ARBA00022448"/>
    </source>
</evidence>
<evidence type="ECO:0000256" key="2">
    <source>
        <dbReference type="ARBA" id="ARBA00022475"/>
    </source>
</evidence>
<keyword evidence="10" id="KW-1185">Reference proteome</keyword>
<keyword evidence="6 8" id="KW-1133">Transmembrane helix</keyword>
<protein>
    <recommendedName>
        <fullName evidence="11">L-alanine exporter AlaE</fullName>
    </recommendedName>
</protein>
<feature type="transmembrane region" description="Helical" evidence="8">
    <location>
        <begin position="47"/>
        <end position="66"/>
    </location>
</feature>
<comment type="caution">
    <text evidence="9">The sequence shown here is derived from an EMBL/GenBank/DDBJ whole genome shotgun (WGS) entry which is preliminary data.</text>
</comment>
<organism evidence="9 10">
    <name type="scientific">Simiduia aestuariiviva</name>
    <dbReference type="NCBI Taxonomy" id="1510459"/>
    <lineage>
        <taxon>Bacteria</taxon>
        <taxon>Pseudomonadati</taxon>
        <taxon>Pseudomonadota</taxon>
        <taxon>Gammaproteobacteria</taxon>
        <taxon>Cellvibrionales</taxon>
        <taxon>Cellvibrionaceae</taxon>
        <taxon>Simiduia</taxon>
    </lineage>
</organism>
<dbReference type="InterPro" id="IPR010574">
    <property type="entry name" value="Ala_export_AlaE"/>
</dbReference>
<evidence type="ECO:0000256" key="6">
    <source>
        <dbReference type="ARBA" id="ARBA00022989"/>
    </source>
</evidence>
<dbReference type="Pfam" id="PF06610">
    <property type="entry name" value="AlaE"/>
    <property type="match status" value="1"/>
</dbReference>
<gene>
    <name evidence="9" type="ORF">FHS30_000698</name>
</gene>
<evidence type="ECO:0000256" key="3">
    <source>
        <dbReference type="ARBA" id="ARBA00022519"/>
    </source>
</evidence>
<dbReference type="GO" id="GO:0034639">
    <property type="term" value="F:L-amino acid efflux transmembrane transporter activity"/>
    <property type="evidence" value="ECO:0007669"/>
    <property type="project" value="InterPro"/>
</dbReference>
<evidence type="ECO:0008006" key="11">
    <source>
        <dbReference type="Google" id="ProtNLM"/>
    </source>
</evidence>
<evidence type="ECO:0000256" key="4">
    <source>
        <dbReference type="ARBA" id="ARBA00022692"/>
    </source>
</evidence>
<dbReference type="GO" id="GO:0016020">
    <property type="term" value="C:membrane"/>
    <property type="evidence" value="ECO:0007669"/>
    <property type="project" value="InterPro"/>
</dbReference>
<keyword evidence="1" id="KW-0813">Transport</keyword>
<accession>A0A839UI41</accession>
<evidence type="ECO:0000313" key="9">
    <source>
        <dbReference type="EMBL" id="MBB3167522.1"/>
    </source>
</evidence>
<keyword evidence="2" id="KW-1003">Cell membrane</keyword>
<dbReference type="Proteomes" id="UP000559987">
    <property type="component" value="Unassembled WGS sequence"/>
</dbReference>
<dbReference type="RefSeq" id="WP_246341117.1">
    <property type="nucleotide sequence ID" value="NZ_JACHXZ010000001.1"/>
</dbReference>
<reference evidence="9 10" key="1">
    <citation type="submission" date="2020-08" db="EMBL/GenBank/DDBJ databases">
        <title>Genomic Encyclopedia of Type Strains, Phase III (KMG-III): the genomes of soil and plant-associated and newly described type strains.</title>
        <authorList>
            <person name="Whitman W."/>
        </authorList>
    </citation>
    <scope>NUCLEOTIDE SEQUENCE [LARGE SCALE GENOMIC DNA]</scope>
    <source>
        <strain evidence="9 10">CECT 8571</strain>
    </source>
</reference>
<sequence length="155" mass="17331">MTTRTHRPWLATAVDVWAMNSFSYLVALPIEIIIAGMSWREHLQVRLVALLLNSLVARPFGLWRSWVFQRFNAQETDGFWKLYLLDTGVFLSFQMPLYVGNMILGGAGAAEILKAAITVSLIAGLLGRPYGFYLDWLRTRVGLAAATAPVKEVMA</sequence>
<feature type="transmembrane region" description="Helical" evidence="8">
    <location>
        <begin position="78"/>
        <end position="100"/>
    </location>
</feature>
<dbReference type="AlphaFoldDB" id="A0A839UI41"/>
<keyword evidence="3" id="KW-0997">Cell inner membrane</keyword>
<evidence type="ECO:0000313" key="10">
    <source>
        <dbReference type="Proteomes" id="UP000559987"/>
    </source>
</evidence>
<feature type="transmembrane region" description="Helical" evidence="8">
    <location>
        <begin position="16"/>
        <end position="35"/>
    </location>
</feature>
<evidence type="ECO:0000256" key="7">
    <source>
        <dbReference type="ARBA" id="ARBA00023136"/>
    </source>
</evidence>
<keyword evidence="5" id="KW-0029">Amino-acid transport</keyword>
<name>A0A839UI41_9GAMM</name>
<evidence type="ECO:0000256" key="5">
    <source>
        <dbReference type="ARBA" id="ARBA00022970"/>
    </source>
</evidence>
<keyword evidence="7 8" id="KW-0472">Membrane</keyword>
<feature type="transmembrane region" description="Helical" evidence="8">
    <location>
        <begin position="112"/>
        <end position="133"/>
    </location>
</feature>
<keyword evidence="4 8" id="KW-0812">Transmembrane</keyword>
<evidence type="ECO:0000256" key="8">
    <source>
        <dbReference type="SAM" id="Phobius"/>
    </source>
</evidence>
<dbReference type="EMBL" id="JACHXZ010000001">
    <property type="protein sequence ID" value="MBB3167522.1"/>
    <property type="molecule type" value="Genomic_DNA"/>
</dbReference>